<accession>A0A1N6EAM2</accession>
<dbReference type="Proteomes" id="UP000184694">
    <property type="component" value="Unassembled WGS sequence"/>
</dbReference>
<evidence type="ECO:0000313" key="2">
    <source>
        <dbReference type="Proteomes" id="UP000184694"/>
    </source>
</evidence>
<sequence>MEYVSFGIFIVLMAQVRMKDKDPSLSVTMSFFLQILESKSNKAINTKHY</sequence>
<gene>
    <name evidence="1" type="ORF">SAMN02745161_0838</name>
</gene>
<proteinExistence type="predicted"/>
<dbReference type="EMBL" id="FSRG01000003">
    <property type="protein sequence ID" value="SIN80069.1"/>
    <property type="molecule type" value="Genomic_DNA"/>
</dbReference>
<keyword evidence="2" id="KW-1185">Reference proteome</keyword>
<evidence type="ECO:0000313" key="1">
    <source>
        <dbReference type="EMBL" id="SIN80069.1"/>
    </source>
</evidence>
<name>A0A1N6EAM2_9BACT</name>
<dbReference type="AlphaFoldDB" id="A0A1N6EAM2"/>
<protein>
    <submittedName>
        <fullName evidence="1">Uncharacterized protein</fullName>
    </submittedName>
</protein>
<reference evidence="2" key="1">
    <citation type="submission" date="2016-11" db="EMBL/GenBank/DDBJ databases">
        <authorList>
            <person name="Varghese N."/>
            <person name="Submissions S."/>
        </authorList>
    </citation>
    <scope>NUCLEOTIDE SEQUENCE [LARGE SCALE GENOMIC DNA]</scope>
    <source>
        <strain evidence="2">DSM 17456</strain>
    </source>
</reference>
<organism evidence="1 2">
    <name type="scientific">Halodesulfovibrio marinisediminis DSM 17456</name>
    <dbReference type="NCBI Taxonomy" id="1121457"/>
    <lineage>
        <taxon>Bacteria</taxon>
        <taxon>Pseudomonadati</taxon>
        <taxon>Thermodesulfobacteriota</taxon>
        <taxon>Desulfovibrionia</taxon>
        <taxon>Desulfovibrionales</taxon>
        <taxon>Desulfovibrionaceae</taxon>
        <taxon>Halodesulfovibrio</taxon>
    </lineage>
</organism>